<evidence type="ECO:0000313" key="27">
    <source>
        <dbReference type="Proteomes" id="UP000007875"/>
    </source>
</evidence>
<dbReference type="OMA" id="CFWHSTG"/>
<dbReference type="SUPFAM" id="SSF52768">
    <property type="entry name" value="Arginase/deacetylase"/>
    <property type="match status" value="1"/>
</dbReference>
<keyword evidence="14" id="KW-0804">Transcription</keyword>
<feature type="domain" description="Histone deacetylase" evidence="25">
    <location>
        <begin position="21"/>
        <end position="300"/>
    </location>
</feature>
<dbReference type="GO" id="GO:0005694">
    <property type="term" value="C:chromosome"/>
    <property type="evidence" value="ECO:0007669"/>
    <property type="project" value="UniProtKB-SubCell"/>
</dbReference>
<dbReference type="Gene3D" id="3.40.800.20">
    <property type="entry name" value="Histone deacetylase domain"/>
    <property type="match status" value="1"/>
</dbReference>
<dbReference type="GO" id="GO:0141221">
    <property type="term" value="F:histone deacetylase activity, hydrolytic mechanism"/>
    <property type="evidence" value="ECO:0007669"/>
    <property type="project" value="UniProtKB-EC"/>
</dbReference>
<organism evidence="26 27">
    <name type="scientific">Ciona savignyi</name>
    <name type="common">Pacific transparent sea squirt</name>
    <dbReference type="NCBI Taxonomy" id="51511"/>
    <lineage>
        <taxon>Eukaryota</taxon>
        <taxon>Metazoa</taxon>
        <taxon>Chordata</taxon>
        <taxon>Tunicata</taxon>
        <taxon>Ascidiacea</taxon>
        <taxon>Phlebobranchia</taxon>
        <taxon>Cionidae</taxon>
        <taxon>Ciona</taxon>
    </lineage>
</organism>
<proteinExistence type="inferred from homology"/>
<name>H2YUW5_CIOSA</name>
<reference evidence="27" key="1">
    <citation type="submission" date="2003-08" db="EMBL/GenBank/DDBJ databases">
        <authorList>
            <person name="Birren B."/>
            <person name="Nusbaum C."/>
            <person name="Abebe A."/>
            <person name="Abouelleil A."/>
            <person name="Adekoya E."/>
            <person name="Ait-zahra M."/>
            <person name="Allen N."/>
            <person name="Allen T."/>
            <person name="An P."/>
            <person name="Anderson M."/>
            <person name="Anderson S."/>
            <person name="Arachchi H."/>
            <person name="Armbruster J."/>
            <person name="Bachantsang P."/>
            <person name="Baldwin J."/>
            <person name="Barry A."/>
            <person name="Bayul T."/>
            <person name="Blitshsteyn B."/>
            <person name="Bloom T."/>
            <person name="Blye J."/>
            <person name="Boguslavskiy L."/>
            <person name="Borowsky M."/>
            <person name="Boukhgalter B."/>
            <person name="Brunache A."/>
            <person name="Butler J."/>
            <person name="Calixte N."/>
            <person name="Calvo S."/>
            <person name="Camarata J."/>
            <person name="Campo K."/>
            <person name="Chang J."/>
            <person name="Cheshatsang Y."/>
            <person name="Citroen M."/>
            <person name="Collymore A."/>
            <person name="Considine T."/>
            <person name="Cook A."/>
            <person name="Cooke P."/>
            <person name="Corum B."/>
            <person name="Cuomo C."/>
            <person name="David R."/>
            <person name="Dawoe T."/>
            <person name="Degray S."/>
            <person name="Dodge S."/>
            <person name="Dooley K."/>
            <person name="Dorje P."/>
            <person name="Dorjee K."/>
            <person name="Dorris L."/>
            <person name="Duffey N."/>
            <person name="Dupes A."/>
            <person name="Elkins T."/>
            <person name="Engels R."/>
            <person name="Erickson J."/>
            <person name="Farina A."/>
            <person name="Faro S."/>
            <person name="Ferreira P."/>
            <person name="Fischer H."/>
            <person name="Fitzgerald M."/>
            <person name="Foley K."/>
            <person name="Gage D."/>
            <person name="Galagan J."/>
            <person name="Gearin G."/>
            <person name="Gnerre S."/>
            <person name="Gnirke A."/>
            <person name="Goyette A."/>
            <person name="Graham J."/>
            <person name="Grandbois E."/>
            <person name="Gyaltsen K."/>
            <person name="Hafez N."/>
            <person name="Hagopian D."/>
            <person name="Hagos B."/>
            <person name="Hall J."/>
            <person name="Hatcher B."/>
            <person name="Heller A."/>
            <person name="Higgins H."/>
            <person name="Honan T."/>
            <person name="Horn A."/>
            <person name="Houde N."/>
            <person name="Hughes L."/>
            <person name="Hulme W."/>
            <person name="Husby E."/>
            <person name="Iliev I."/>
            <person name="Jaffe D."/>
            <person name="Jones C."/>
            <person name="Kamal M."/>
            <person name="Kamat A."/>
            <person name="Kamvysselis M."/>
            <person name="Karlsson E."/>
            <person name="Kells C."/>
            <person name="Kieu A."/>
            <person name="Kisner P."/>
            <person name="Kodira C."/>
            <person name="Kulbokas E."/>
            <person name="Labutti K."/>
            <person name="Lama D."/>
            <person name="Landers T."/>
            <person name="Leger J."/>
            <person name="Levine S."/>
            <person name="Lewis D."/>
            <person name="Lewis T."/>
            <person name="Lindblad-toh K."/>
            <person name="Liu X."/>
            <person name="Lokyitsang T."/>
            <person name="Lokyitsang Y."/>
            <person name="Lucien O."/>
            <person name="Lui A."/>
            <person name="Ma L.J."/>
            <person name="Mabbitt R."/>
            <person name="Macdonald J."/>
            <person name="Maclean C."/>
            <person name="Major J."/>
            <person name="Manning J."/>
            <person name="Marabella R."/>
            <person name="Maru K."/>
            <person name="Matthews C."/>
            <person name="Mauceli E."/>
            <person name="Mccarthy M."/>
            <person name="Mcdonough S."/>
            <person name="Mcghee T."/>
            <person name="Meldrim J."/>
            <person name="Meneus L."/>
            <person name="Mesirov J."/>
            <person name="Mihalev A."/>
            <person name="Mihova T."/>
            <person name="Mikkelsen T."/>
            <person name="Mlenga V."/>
            <person name="Moru K."/>
            <person name="Mozes J."/>
            <person name="Mulrain L."/>
            <person name="Munson G."/>
            <person name="Naylor J."/>
            <person name="Newes C."/>
            <person name="Nguyen C."/>
            <person name="Nguyen N."/>
            <person name="Nguyen T."/>
            <person name="Nicol R."/>
            <person name="Nielsen C."/>
            <person name="Nizzari M."/>
            <person name="Norbu C."/>
            <person name="Norbu N."/>
            <person name="O'donnell P."/>
            <person name="Okoawo O."/>
            <person name="O'leary S."/>
            <person name="Omotosho B."/>
            <person name="O'neill K."/>
            <person name="Osman S."/>
            <person name="Parker S."/>
            <person name="Perrin D."/>
            <person name="Phunkhang P."/>
            <person name="Piqani B."/>
            <person name="Purcell S."/>
            <person name="Rachupka T."/>
            <person name="Ramasamy U."/>
            <person name="Rameau R."/>
            <person name="Ray V."/>
            <person name="Raymond C."/>
            <person name="Retta R."/>
            <person name="Richardson S."/>
            <person name="Rise C."/>
            <person name="Rodriguez J."/>
            <person name="Rogers J."/>
            <person name="Rogov P."/>
            <person name="Rutman M."/>
            <person name="Schupbach R."/>
            <person name="Seaman C."/>
            <person name="Settipalli S."/>
            <person name="Sharpe T."/>
            <person name="Sheridan J."/>
            <person name="Sherpa N."/>
            <person name="Shi J."/>
            <person name="Smirnov S."/>
            <person name="Smith C."/>
            <person name="Sougnez C."/>
            <person name="Spencer B."/>
            <person name="Stalker J."/>
            <person name="Stange-thomann N."/>
            <person name="Stavropoulos S."/>
            <person name="Stetson K."/>
            <person name="Stone C."/>
            <person name="Stone S."/>
            <person name="Stubbs M."/>
            <person name="Talamas J."/>
            <person name="Tchuinga P."/>
            <person name="Tenzing P."/>
            <person name="Tesfaye S."/>
            <person name="Theodore J."/>
            <person name="Thoulutsang Y."/>
            <person name="Topham K."/>
            <person name="Towey S."/>
            <person name="Tsamla T."/>
            <person name="Tsomo N."/>
            <person name="Vallee D."/>
            <person name="Vassiliev H."/>
            <person name="Venkataraman V."/>
            <person name="Vinson J."/>
            <person name="Vo A."/>
            <person name="Wade C."/>
            <person name="Wang S."/>
            <person name="Wangchuk T."/>
            <person name="Wangdi T."/>
            <person name="Whittaker C."/>
            <person name="Wilkinson J."/>
            <person name="Wu Y."/>
            <person name="Wyman D."/>
            <person name="Yadav S."/>
            <person name="Yang S."/>
            <person name="Yang X."/>
            <person name="Yeager S."/>
            <person name="Yee E."/>
            <person name="Young G."/>
            <person name="Zainoun J."/>
            <person name="Zembeck L."/>
            <person name="Zimmer A."/>
            <person name="Zody M."/>
            <person name="Lander E."/>
        </authorList>
    </citation>
    <scope>NUCLEOTIDE SEQUENCE [LARGE SCALE GENOMIC DNA]</scope>
</reference>
<feature type="active site" description="Proton acceptor" evidence="22">
    <location>
        <position position="123"/>
    </location>
</feature>
<dbReference type="PANTHER" id="PTHR10625:SF14">
    <property type="entry name" value="HISTONE DEACETYLASE 8"/>
    <property type="match status" value="1"/>
</dbReference>
<evidence type="ECO:0000256" key="15">
    <source>
        <dbReference type="ARBA" id="ARBA00023242"/>
    </source>
</evidence>
<evidence type="ECO:0000256" key="5">
    <source>
        <dbReference type="ARBA" id="ARBA00006457"/>
    </source>
</evidence>
<evidence type="ECO:0000256" key="4">
    <source>
        <dbReference type="ARBA" id="ARBA00004496"/>
    </source>
</evidence>
<dbReference type="GO" id="GO:0005737">
    <property type="term" value="C:cytoplasm"/>
    <property type="evidence" value="ECO:0007669"/>
    <property type="project" value="UniProtKB-SubCell"/>
</dbReference>
<dbReference type="GO" id="GO:0005634">
    <property type="term" value="C:nucleus"/>
    <property type="evidence" value="ECO:0007669"/>
    <property type="project" value="UniProtKB-SubCell"/>
</dbReference>
<accession>H2YUW5</accession>
<reference evidence="26" key="3">
    <citation type="submission" date="2025-09" db="UniProtKB">
        <authorList>
            <consortium name="Ensembl"/>
        </authorList>
    </citation>
    <scope>IDENTIFICATION</scope>
</reference>
<keyword evidence="27" id="KW-1185">Reference proteome</keyword>
<dbReference type="PIRSF" id="PIRSF037913">
    <property type="entry name" value="His_deacetylse_1"/>
    <property type="match status" value="1"/>
</dbReference>
<evidence type="ECO:0000256" key="7">
    <source>
        <dbReference type="ARBA" id="ARBA00022454"/>
    </source>
</evidence>
<evidence type="ECO:0000256" key="10">
    <source>
        <dbReference type="ARBA" id="ARBA00022723"/>
    </source>
</evidence>
<feature type="binding site" evidence="23">
    <location>
        <position position="286"/>
    </location>
    <ligand>
        <name>substrate</name>
    </ligand>
</feature>
<keyword evidence="7" id="KW-0158">Chromosome</keyword>
<evidence type="ECO:0000256" key="18">
    <source>
        <dbReference type="ARBA" id="ARBA00042783"/>
    </source>
</evidence>
<dbReference type="eggNOG" id="KOG1342">
    <property type="taxonomic scope" value="Eukaryota"/>
</dbReference>
<evidence type="ECO:0000256" key="20">
    <source>
        <dbReference type="ARBA" id="ARBA00049193"/>
    </source>
</evidence>
<dbReference type="InterPro" id="IPR003084">
    <property type="entry name" value="HDAC_I/II"/>
</dbReference>
<feature type="binding site" evidence="23">
    <location>
        <position position="131"/>
    </location>
    <ligand>
        <name>substrate</name>
    </ligand>
</feature>
<evidence type="ECO:0000256" key="11">
    <source>
        <dbReference type="ARBA" id="ARBA00022801"/>
    </source>
</evidence>
<dbReference type="Ensembl" id="ENSCSAVT00000009239.1">
    <property type="protein sequence ID" value="ENSCSAVP00000009125.1"/>
    <property type="gene ID" value="ENSCSAVG00000005379.1"/>
</dbReference>
<dbReference type="InterPro" id="IPR023696">
    <property type="entry name" value="Ureohydrolase_dom_sf"/>
</dbReference>
<protein>
    <recommendedName>
        <fullName evidence="16">Histone deacetylase 8</fullName>
        <ecNumber evidence="6">3.5.1.98</ecNumber>
    </recommendedName>
    <alternativeName>
        <fullName evidence="17">Protein deacetylase HDAC8</fullName>
    </alternativeName>
    <alternativeName>
        <fullName evidence="18">Protein decrotonylase HDAC8</fullName>
    </alternativeName>
</protein>
<dbReference type="HOGENOM" id="CLU_007727_7_4_1"/>
<dbReference type="AlphaFoldDB" id="H2YUW5"/>
<evidence type="ECO:0000313" key="26">
    <source>
        <dbReference type="Ensembl" id="ENSCSAVP00000009125.1"/>
    </source>
</evidence>
<feature type="binding site" evidence="24">
    <location>
        <position position="247"/>
    </location>
    <ligand>
        <name>a divalent metal cation</name>
        <dbReference type="ChEBI" id="CHEBI:60240"/>
    </ligand>
</feature>
<reference evidence="26" key="2">
    <citation type="submission" date="2025-08" db="UniProtKB">
        <authorList>
            <consortium name="Ensembl"/>
        </authorList>
    </citation>
    <scope>IDENTIFICATION</scope>
</reference>
<evidence type="ECO:0000256" key="24">
    <source>
        <dbReference type="PIRSR" id="PIRSR037913-3"/>
    </source>
</evidence>
<dbReference type="FunCoup" id="H2YUW5">
    <property type="interactions" value="13"/>
</dbReference>
<evidence type="ECO:0000256" key="12">
    <source>
        <dbReference type="ARBA" id="ARBA00022853"/>
    </source>
</evidence>
<keyword evidence="9" id="KW-0678">Repressor</keyword>
<dbReference type="GO" id="GO:0046872">
    <property type="term" value="F:metal ion binding"/>
    <property type="evidence" value="ECO:0007669"/>
    <property type="project" value="UniProtKB-KW"/>
</dbReference>
<keyword evidence="15" id="KW-0539">Nucleus</keyword>
<dbReference type="InParanoid" id="H2YUW5"/>
<dbReference type="EC" id="3.5.1.98" evidence="6"/>
<dbReference type="InterPro" id="IPR037138">
    <property type="entry name" value="His_deacetylse_dom_sf"/>
</dbReference>
<comment type="similarity">
    <text evidence="5">Belongs to the histone deacetylase family. HD type 1 subfamily.</text>
</comment>
<evidence type="ECO:0000256" key="14">
    <source>
        <dbReference type="ARBA" id="ARBA00023163"/>
    </source>
</evidence>
<dbReference type="Proteomes" id="UP000007875">
    <property type="component" value="Unassembled WGS sequence"/>
</dbReference>
<feature type="binding site" evidence="24">
    <location>
        <position position="160"/>
    </location>
    <ligand>
        <name>a divalent metal cation</name>
        <dbReference type="ChEBI" id="CHEBI:60240"/>
    </ligand>
</feature>
<evidence type="ECO:0000256" key="8">
    <source>
        <dbReference type="ARBA" id="ARBA00022490"/>
    </source>
</evidence>
<feature type="binding site" evidence="24">
    <location>
        <position position="158"/>
    </location>
    <ligand>
        <name>a divalent metal cation</name>
        <dbReference type="ChEBI" id="CHEBI:60240"/>
    </ligand>
</feature>
<comment type="catalytic activity">
    <reaction evidence="19">
        <text>N(6)-acetyl-L-lysyl-[protein] + H2O = L-lysyl-[protein] + acetate</text>
        <dbReference type="Rhea" id="RHEA:58108"/>
        <dbReference type="Rhea" id="RHEA-COMP:9752"/>
        <dbReference type="Rhea" id="RHEA-COMP:10731"/>
        <dbReference type="ChEBI" id="CHEBI:15377"/>
        <dbReference type="ChEBI" id="CHEBI:29969"/>
        <dbReference type="ChEBI" id="CHEBI:30089"/>
        <dbReference type="ChEBI" id="CHEBI:61930"/>
    </reaction>
    <physiologicalReaction direction="left-to-right" evidence="19">
        <dbReference type="Rhea" id="RHEA:58109"/>
    </physiologicalReaction>
</comment>
<keyword evidence="8" id="KW-0963">Cytoplasm</keyword>
<evidence type="ECO:0000259" key="25">
    <source>
        <dbReference type="Pfam" id="PF00850"/>
    </source>
</evidence>
<dbReference type="InterPro" id="IPR023801">
    <property type="entry name" value="His_deacetylse_dom"/>
</dbReference>
<sequence>VAYMLSKFIPKSDEFIPTNNRNAMVHSLIESCGLLKHLSLVASVKASFEELSLFHSQDYLNYLKEENECDDLNESFGFAYDCPLKPGIYEYCQEVAGASISAAKLLCSGHFQVAINWLGGWHHAKRSEAAGYCYVNDCVLSILQLRKTFGRVLYVDLDLHHGDGVQDAFCGTNKVLTFSVHKYEAGFFPGSGSIDDIGIGRGFRYSLNLPLKDGITDVPFIDTCCKILTEIKFRFKPLAIVIQAGADGLNEDPMASFNLTPKSLSSCVQFVLKWGLPTLILGGGGYNESNVARCWTRITADILNIELPMEIPEDDYFTSYGPSFDFEVIEGMKKDQNSKEYLKEMTDNIFGNLTKLT</sequence>
<dbReference type="PRINTS" id="PR01271">
    <property type="entry name" value="HISDACETLASE"/>
</dbReference>
<comment type="catalytic activity">
    <reaction evidence="20">
        <text>N(6)-(2E)-butenoyl-L-lysyl-[protein] + H2O = (2E)-2-butenoate + L-lysyl-[protein]</text>
        <dbReference type="Rhea" id="RHEA:69172"/>
        <dbReference type="Rhea" id="RHEA-COMP:9752"/>
        <dbReference type="Rhea" id="RHEA-COMP:13707"/>
        <dbReference type="ChEBI" id="CHEBI:15377"/>
        <dbReference type="ChEBI" id="CHEBI:29969"/>
        <dbReference type="ChEBI" id="CHEBI:35899"/>
        <dbReference type="ChEBI" id="CHEBI:137954"/>
    </reaction>
    <physiologicalReaction direction="left-to-right" evidence="20">
        <dbReference type="Rhea" id="RHEA:69173"/>
    </physiologicalReaction>
</comment>
<dbReference type="Pfam" id="PF00850">
    <property type="entry name" value="Hist_deacetyl"/>
    <property type="match status" value="1"/>
</dbReference>
<evidence type="ECO:0000256" key="23">
    <source>
        <dbReference type="PIRSR" id="PIRSR037913-2"/>
    </source>
</evidence>
<evidence type="ECO:0000256" key="9">
    <source>
        <dbReference type="ARBA" id="ARBA00022491"/>
    </source>
</evidence>
<dbReference type="InterPro" id="IPR000286">
    <property type="entry name" value="HDACs"/>
</dbReference>
<dbReference type="PANTHER" id="PTHR10625">
    <property type="entry name" value="HISTONE DEACETYLASE HDAC1-RELATED"/>
    <property type="match status" value="1"/>
</dbReference>
<keyword evidence="11" id="KW-0378">Hydrolase</keyword>
<feature type="binding site" evidence="23">
    <location>
        <position position="81"/>
    </location>
    <ligand>
        <name>substrate</name>
    </ligand>
</feature>
<evidence type="ECO:0000256" key="3">
    <source>
        <dbReference type="ARBA" id="ARBA00004286"/>
    </source>
</evidence>
<evidence type="ECO:0000256" key="21">
    <source>
        <dbReference type="ARBA" id="ARBA00049416"/>
    </source>
</evidence>
<evidence type="ECO:0000256" key="6">
    <source>
        <dbReference type="ARBA" id="ARBA00012111"/>
    </source>
</evidence>
<dbReference type="STRING" id="51511.ENSCSAVP00000009125"/>
<evidence type="ECO:0000256" key="22">
    <source>
        <dbReference type="PIRSR" id="PIRSR037913-1"/>
    </source>
</evidence>
<dbReference type="PRINTS" id="PR01270">
    <property type="entry name" value="HDASUPER"/>
</dbReference>
<comment type="cofactor">
    <cofactor evidence="1">
        <name>a divalent metal cation</name>
        <dbReference type="ChEBI" id="CHEBI:60240"/>
    </cofactor>
</comment>
<dbReference type="GO" id="GO:0031507">
    <property type="term" value="P:heterochromatin formation"/>
    <property type="evidence" value="ECO:0007669"/>
    <property type="project" value="TreeGrafter"/>
</dbReference>
<dbReference type="GeneTree" id="ENSGT00940000157843"/>
<evidence type="ECO:0000256" key="1">
    <source>
        <dbReference type="ARBA" id="ARBA00001968"/>
    </source>
</evidence>
<evidence type="ECO:0000256" key="17">
    <source>
        <dbReference type="ARBA" id="ARBA00041964"/>
    </source>
</evidence>
<evidence type="ECO:0000256" key="19">
    <source>
        <dbReference type="ARBA" id="ARBA00049136"/>
    </source>
</evidence>
<keyword evidence="12" id="KW-0156">Chromatin regulator</keyword>
<keyword evidence="13" id="KW-0805">Transcription regulation</keyword>
<evidence type="ECO:0000256" key="13">
    <source>
        <dbReference type="ARBA" id="ARBA00023015"/>
    </source>
</evidence>
<comment type="catalytic activity">
    <reaction evidence="21">
        <text>N(6)-acetyl-L-lysyl-[histone] + H2O = L-lysyl-[histone] + acetate</text>
        <dbReference type="Rhea" id="RHEA:58196"/>
        <dbReference type="Rhea" id="RHEA-COMP:9845"/>
        <dbReference type="Rhea" id="RHEA-COMP:11338"/>
        <dbReference type="ChEBI" id="CHEBI:15377"/>
        <dbReference type="ChEBI" id="CHEBI:29969"/>
        <dbReference type="ChEBI" id="CHEBI:30089"/>
        <dbReference type="ChEBI" id="CHEBI:61930"/>
        <dbReference type="EC" id="3.5.1.98"/>
    </reaction>
    <physiologicalReaction direction="left-to-right" evidence="21">
        <dbReference type="Rhea" id="RHEA:58197"/>
    </physiologicalReaction>
</comment>
<evidence type="ECO:0000256" key="2">
    <source>
        <dbReference type="ARBA" id="ARBA00004123"/>
    </source>
</evidence>
<keyword evidence="10 24" id="KW-0479">Metal-binding</keyword>
<evidence type="ECO:0000256" key="16">
    <source>
        <dbReference type="ARBA" id="ARBA00040347"/>
    </source>
</evidence>
<comment type="subcellular location">
    <subcellularLocation>
        <location evidence="3">Chromosome</location>
    </subcellularLocation>
    <subcellularLocation>
        <location evidence="4">Cytoplasm</location>
    </subcellularLocation>
    <subcellularLocation>
        <location evidence="2">Nucleus</location>
    </subcellularLocation>
</comment>